<keyword evidence="5" id="KW-0411">Iron-sulfur</keyword>
<feature type="domain" description="Radical SAM core" evidence="6">
    <location>
        <begin position="4"/>
        <end position="224"/>
    </location>
</feature>
<evidence type="ECO:0000256" key="2">
    <source>
        <dbReference type="ARBA" id="ARBA00022691"/>
    </source>
</evidence>
<dbReference type="Pfam" id="PF04055">
    <property type="entry name" value="Radical_SAM"/>
    <property type="match status" value="1"/>
</dbReference>
<name>A0ABP8VAD4_9GAMM</name>
<evidence type="ECO:0000256" key="1">
    <source>
        <dbReference type="ARBA" id="ARBA00001966"/>
    </source>
</evidence>
<accession>A0ABP8VAD4</accession>
<keyword evidence="3" id="KW-0479">Metal-binding</keyword>
<organism evidence="7 8">
    <name type="scientific">Kistimonas scapharcae</name>
    <dbReference type="NCBI Taxonomy" id="1036133"/>
    <lineage>
        <taxon>Bacteria</taxon>
        <taxon>Pseudomonadati</taxon>
        <taxon>Pseudomonadota</taxon>
        <taxon>Gammaproteobacteria</taxon>
        <taxon>Oceanospirillales</taxon>
        <taxon>Endozoicomonadaceae</taxon>
        <taxon>Kistimonas</taxon>
    </lineage>
</organism>
<gene>
    <name evidence="7" type="ORF">GCM10023116_49650</name>
</gene>
<sequence length="309" mass="35688">MSMGRFNNNDYVSVTMEFRCNLKCEHCMIEGTMDRLVPQTLERFHEILTHNRQHQQWKGLILTGSEITLRRDLPELARQAKAAGFQHVRIQTHGMHLHQKSYCDRLLEAGVDEYFVSVAGSDAWSHDHITGVQGAFDRMMQGLEYLDTIEGVSLFTNTVVTASSYQLLPDLVERLAHLKRLAQMEFWSYWPMQETDEKDLLVPHSTVLPFLREAVIRAKALGRAVEVKNFPECLLGELADVLMNDQPELHIDPAFWTEFMRNGFHQCAYRDQCQSEQCLGLNTAYVRKYGWEEQLLQPVVPSQVLRLCS</sequence>
<dbReference type="SUPFAM" id="SSF102114">
    <property type="entry name" value="Radical SAM enzymes"/>
    <property type="match status" value="1"/>
</dbReference>
<evidence type="ECO:0000256" key="5">
    <source>
        <dbReference type="ARBA" id="ARBA00023014"/>
    </source>
</evidence>
<keyword evidence="8" id="KW-1185">Reference proteome</keyword>
<dbReference type="PROSITE" id="PS51918">
    <property type="entry name" value="RADICAL_SAM"/>
    <property type="match status" value="1"/>
</dbReference>
<evidence type="ECO:0000256" key="4">
    <source>
        <dbReference type="ARBA" id="ARBA00023004"/>
    </source>
</evidence>
<comment type="cofactor">
    <cofactor evidence="1">
        <name>[4Fe-4S] cluster</name>
        <dbReference type="ChEBI" id="CHEBI:49883"/>
    </cofactor>
</comment>
<dbReference type="InterPro" id="IPR050377">
    <property type="entry name" value="Radical_SAM_PqqE_MftC-like"/>
</dbReference>
<dbReference type="SFLD" id="SFLDG01067">
    <property type="entry name" value="SPASM/twitch_domain_containing"/>
    <property type="match status" value="1"/>
</dbReference>
<evidence type="ECO:0000313" key="7">
    <source>
        <dbReference type="EMBL" id="GAA4652681.1"/>
    </source>
</evidence>
<dbReference type="Gene3D" id="3.20.20.70">
    <property type="entry name" value="Aldolase class I"/>
    <property type="match status" value="1"/>
</dbReference>
<dbReference type="SFLD" id="SFLDS00029">
    <property type="entry name" value="Radical_SAM"/>
    <property type="match status" value="1"/>
</dbReference>
<keyword evidence="2" id="KW-0949">S-adenosyl-L-methionine</keyword>
<proteinExistence type="predicted"/>
<reference evidence="8" key="1">
    <citation type="journal article" date="2019" name="Int. J. Syst. Evol. Microbiol.">
        <title>The Global Catalogue of Microorganisms (GCM) 10K type strain sequencing project: providing services to taxonomists for standard genome sequencing and annotation.</title>
        <authorList>
            <consortium name="The Broad Institute Genomics Platform"/>
            <consortium name="The Broad Institute Genome Sequencing Center for Infectious Disease"/>
            <person name="Wu L."/>
            <person name="Ma J."/>
        </authorList>
    </citation>
    <scope>NUCLEOTIDE SEQUENCE [LARGE SCALE GENOMIC DNA]</scope>
    <source>
        <strain evidence="8">JCM 17805</strain>
    </source>
</reference>
<protein>
    <recommendedName>
        <fullName evidence="6">Radical SAM core domain-containing protein</fullName>
    </recommendedName>
</protein>
<evidence type="ECO:0000313" key="8">
    <source>
        <dbReference type="Proteomes" id="UP001500604"/>
    </source>
</evidence>
<dbReference type="InterPro" id="IPR007197">
    <property type="entry name" value="rSAM"/>
</dbReference>
<comment type="caution">
    <text evidence="7">The sequence shown here is derived from an EMBL/GenBank/DDBJ whole genome shotgun (WGS) entry which is preliminary data.</text>
</comment>
<dbReference type="InterPro" id="IPR058240">
    <property type="entry name" value="rSAM_sf"/>
</dbReference>
<evidence type="ECO:0000259" key="6">
    <source>
        <dbReference type="PROSITE" id="PS51918"/>
    </source>
</evidence>
<evidence type="ECO:0000256" key="3">
    <source>
        <dbReference type="ARBA" id="ARBA00022723"/>
    </source>
</evidence>
<dbReference type="PANTHER" id="PTHR11228:SF7">
    <property type="entry name" value="PQQA PEPTIDE CYCLASE"/>
    <property type="match status" value="1"/>
</dbReference>
<dbReference type="EMBL" id="BAABFL010000479">
    <property type="protein sequence ID" value="GAA4652681.1"/>
    <property type="molecule type" value="Genomic_DNA"/>
</dbReference>
<dbReference type="PANTHER" id="PTHR11228">
    <property type="entry name" value="RADICAL SAM DOMAIN PROTEIN"/>
    <property type="match status" value="1"/>
</dbReference>
<keyword evidence="4" id="KW-0408">Iron</keyword>
<dbReference type="Proteomes" id="UP001500604">
    <property type="component" value="Unassembled WGS sequence"/>
</dbReference>
<dbReference type="InterPro" id="IPR013785">
    <property type="entry name" value="Aldolase_TIM"/>
</dbReference>
<dbReference type="CDD" id="cd01335">
    <property type="entry name" value="Radical_SAM"/>
    <property type="match status" value="1"/>
</dbReference>